<gene>
    <name evidence="1" type="ORF">Pmar_PMAR017459</name>
</gene>
<dbReference type="RefSeq" id="XP_002784775.1">
    <property type="nucleotide sequence ID" value="XM_002784729.1"/>
</dbReference>
<proteinExistence type="predicted"/>
<evidence type="ECO:0000313" key="1">
    <source>
        <dbReference type="EMBL" id="EER16571.1"/>
    </source>
</evidence>
<dbReference type="Proteomes" id="UP000007800">
    <property type="component" value="Unassembled WGS sequence"/>
</dbReference>
<dbReference type="EMBL" id="GG672895">
    <property type="protein sequence ID" value="EER16571.1"/>
    <property type="molecule type" value="Genomic_DNA"/>
</dbReference>
<name>C5KG07_PERM5</name>
<keyword evidence="2" id="KW-1185">Reference proteome</keyword>
<protein>
    <submittedName>
        <fullName evidence="1">Uncharacterized protein</fullName>
    </submittedName>
</protein>
<accession>C5KG07</accession>
<sequence length="99" mass="10915">LNDVMMGTPAGATDRRPIQKALEEASEYKTIRGSIGSDDYEEVLPVLKEEFAVLGEGPLSGSDESDAIRLRFQNWAEVSSLFDELAQALKKHHAARRLA</sequence>
<feature type="non-terminal residue" evidence="1">
    <location>
        <position position="99"/>
    </location>
</feature>
<dbReference type="AlphaFoldDB" id="C5KG07"/>
<evidence type="ECO:0000313" key="2">
    <source>
        <dbReference type="Proteomes" id="UP000007800"/>
    </source>
</evidence>
<dbReference type="InParanoid" id="C5KG07"/>
<dbReference type="GeneID" id="9063654"/>
<organism evidence="2">
    <name type="scientific">Perkinsus marinus (strain ATCC 50983 / TXsc)</name>
    <dbReference type="NCBI Taxonomy" id="423536"/>
    <lineage>
        <taxon>Eukaryota</taxon>
        <taxon>Sar</taxon>
        <taxon>Alveolata</taxon>
        <taxon>Perkinsozoa</taxon>
        <taxon>Perkinsea</taxon>
        <taxon>Perkinsida</taxon>
        <taxon>Perkinsidae</taxon>
        <taxon>Perkinsus</taxon>
    </lineage>
</organism>
<feature type="non-terminal residue" evidence="1">
    <location>
        <position position="1"/>
    </location>
</feature>
<reference evidence="1 2" key="1">
    <citation type="submission" date="2008-07" db="EMBL/GenBank/DDBJ databases">
        <authorList>
            <person name="El-Sayed N."/>
            <person name="Caler E."/>
            <person name="Inman J."/>
            <person name="Amedeo P."/>
            <person name="Hass B."/>
            <person name="Wortman J."/>
        </authorList>
    </citation>
    <scope>NUCLEOTIDE SEQUENCE [LARGE SCALE GENOMIC DNA]</scope>
    <source>
        <strain evidence="2">ATCC 50983 / TXsc</strain>
    </source>
</reference>